<name>A0A3E0TTI3_9GAMM</name>
<proteinExistence type="predicted"/>
<dbReference type="Proteomes" id="UP000256478">
    <property type="component" value="Unassembled WGS sequence"/>
</dbReference>
<reference evidence="1 2" key="1">
    <citation type="submission" date="2018-08" db="EMBL/GenBank/DDBJ databases">
        <title>Thalassotalea euphylliae genome.</title>
        <authorList>
            <person name="Summers S."/>
            <person name="Rice S.A."/>
            <person name="Freckelton M.L."/>
            <person name="Nedved B.T."/>
            <person name="Hadfield M.G."/>
        </authorList>
    </citation>
    <scope>NUCLEOTIDE SEQUENCE [LARGE SCALE GENOMIC DNA]</scope>
    <source>
        <strain evidence="1 2">H1</strain>
    </source>
</reference>
<dbReference type="RefSeq" id="WP_116008915.1">
    <property type="nucleotide sequence ID" value="NZ_QUOU01000001.1"/>
</dbReference>
<gene>
    <name evidence="1" type="ORF">DXX93_15635</name>
</gene>
<comment type="caution">
    <text evidence="1">The sequence shown here is derived from an EMBL/GenBank/DDBJ whole genome shotgun (WGS) entry which is preliminary data.</text>
</comment>
<dbReference type="OrthoDB" id="5768127at2"/>
<evidence type="ECO:0000313" key="1">
    <source>
        <dbReference type="EMBL" id="REL27848.1"/>
    </source>
</evidence>
<dbReference type="EMBL" id="QUOU01000001">
    <property type="protein sequence ID" value="REL27848.1"/>
    <property type="molecule type" value="Genomic_DNA"/>
</dbReference>
<evidence type="ECO:0008006" key="3">
    <source>
        <dbReference type="Google" id="ProtNLM"/>
    </source>
</evidence>
<organism evidence="1 2">
    <name type="scientific">Thalassotalea euphylliae</name>
    <dbReference type="NCBI Taxonomy" id="1655234"/>
    <lineage>
        <taxon>Bacteria</taxon>
        <taxon>Pseudomonadati</taxon>
        <taxon>Pseudomonadota</taxon>
        <taxon>Gammaproteobacteria</taxon>
        <taxon>Alteromonadales</taxon>
        <taxon>Colwelliaceae</taxon>
        <taxon>Thalassotalea</taxon>
    </lineage>
</organism>
<protein>
    <recommendedName>
        <fullName evidence="3">STAS/SEC14 domain-containing protein</fullName>
    </recommendedName>
</protein>
<evidence type="ECO:0000313" key="2">
    <source>
        <dbReference type="Proteomes" id="UP000256478"/>
    </source>
</evidence>
<sequence>MNQFLAHGQFYIRTEGQCLYTQMLGVWNKEGTERYSQAVKNQAQRMLSSPWARIVDLAEFEGGGSEVTAELTRLQRWAKDNSCIYVVFILPKSLVEYMLQSAHDVYQPFEIVQSKQEAEILAQQQLQQYTVI</sequence>
<accession>A0A3E0TTI3</accession>
<dbReference type="AlphaFoldDB" id="A0A3E0TTI3"/>